<keyword evidence="4 6" id="KW-1133">Transmembrane helix</keyword>
<dbReference type="GO" id="GO:0016020">
    <property type="term" value="C:membrane"/>
    <property type="evidence" value="ECO:0007669"/>
    <property type="project" value="UniProtKB-SubCell"/>
</dbReference>
<evidence type="ECO:0000256" key="1">
    <source>
        <dbReference type="ARBA" id="ARBA00004141"/>
    </source>
</evidence>
<feature type="transmembrane region" description="Helical" evidence="6">
    <location>
        <begin position="493"/>
        <end position="512"/>
    </location>
</feature>
<evidence type="ECO:0000256" key="2">
    <source>
        <dbReference type="ARBA" id="ARBA00022448"/>
    </source>
</evidence>
<dbReference type="AlphaFoldDB" id="A0A427YX92"/>
<evidence type="ECO:0008006" key="9">
    <source>
        <dbReference type="Google" id="ProtNLM"/>
    </source>
</evidence>
<name>A0A427YX92_9TREE</name>
<gene>
    <name evidence="7" type="ORF">EHS25_000791</name>
</gene>
<feature type="transmembrane region" description="Helical" evidence="6">
    <location>
        <begin position="138"/>
        <end position="163"/>
    </location>
</feature>
<feature type="transmembrane region" description="Helical" evidence="6">
    <location>
        <begin position="465"/>
        <end position="487"/>
    </location>
</feature>
<dbReference type="InterPro" id="IPR002293">
    <property type="entry name" value="AA/rel_permease1"/>
</dbReference>
<dbReference type="Gene3D" id="1.20.1740.10">
    <property type="entry name" value="Amino acid/polyamine transporter I"/>
    <property type="match status" value="1"/>
</dbReference>
<keyword evidence="2" id="KW-0813">Transport</keyword>
<proteinExistence type="predicted"/>
<feature type="transmembrane region" description="Helical" evidence="6">
    <location>
        <begin position="342"/>
        <end position="366"/>
    </location>
</feature>
<dbReference type="OrthoDB" id="3900342at2759"/>
<dbReference type="Pfam" id="PF13520">
    <property type="entry name" value="AA_permease_2"/>
    <property type="match status" value="1"/>
</dbReference>
<evidence type="ECO:0000256" key="6">
    <source>
        <dbReference type="SAM" id="Phobius"/>
    </source>
</evidence>
<feature type="transmembrane region" description="Helical" evidence="6">
    <location>
        <begin position="215"/>
        <end position="239"/>
    </location>
</feature>
<evidence type="ECO:0000256" key="5">
    <source>
        <dbReference type="ARBA" id="ARBA00023136"/>
    </source>
</evidence>
<organism evidence="7 8">
    <name type="scientific">Saitozyma podzolica</name>
    <dbReference type="NCBI Taxonomy" id="1890683"/>
    <lineage>
        <taxon>Eukaryota</taxon>
        <taxon>Fungi</taxon>
        <taxon>Dikarya</taxon>
        <taxon>Basidiomycota</taxon>
        <taxon>Agaricomycotina</taxon>
        <taxon>Tremellomycetes</taxon>
        <taxon>Tremellales</taxon>
        <taxon>Trimorphomycetaceae</taxon>
        <taxon>Saitozyma</taxon>
    </lineage>
</organism>
<comment type="subcellular location">
    <subcellularLocation>
        <location evidence="1">Membrane</location>
        <topology evidence="1">Multi-pass membrane protein</topology>
    </subcellularLocation>
</comment>
<dbReference type="PANTHER" id="PTHR45649:SF14">
    <property type="entry name" value="GABA PERMEASE"/>
    <property type="match status" value="1"/>
</dbReference>
<keyword evidence="8" id="KW-1185">Reference proteome</keyword>
<dbReference type="Proteomes" id="UP000279259">
    <property type="component" value="Unassembled WGS sequence"/>
</dbReference>
<feature type="transmembrane region" description="Helical" evidence="6">
    <location>
        <begin position="392"/>
        <end position="414"/>
    </location>
</feature>
<comment type="caution">
    <text evidence="7">The sequence shown here is derived from an EMBL/GenBank/DDBJ whole genome shotgun (WGS) entry which is preliminary data.</text>
</comment>
<feature type="transmembrane region" description="Helical" evidence="6">
    <location>
        <begin position="183"/>
        <end position="203"/>
    </location>
</feature>
<evidence type="ECO:0000256" key="3">
    <source>
        <dbReference type="ARBA" id="ARBA00022692"/>
    </source>
</evidence>
<reference evidence="7 8" key="1">
    <citation type="submission" date="2018-11" db="EMBL/GenBank/DDBJ databases">
        <title>Genome sequence of Saitozyma podzolica DSM 27192.</title>
        <authorList>
            <person name="Aliyu H."/>
            <person name="Gorte O."/>
            <person name="Ochsenreither K."/>
        </authorList>
    </citation>
    <scope>NUCLEOTIDE SEQUENCE [LARGE SCALE GENOMIC DNA]</scope>
    <source>
        <strain evidence="7 8">DSM 27192</strain>
    </source>
</reference>
<dbReference type="PIRSF" id="PIRSF006060">
    <property type="entry name" value="AA_transporter"/>
    <property type="match status" value="1"/>
</dbReference>
<feature type="transmembrane region" description="Helical" evidence="6">
    <location>
        <begin position="292"/>
        <end position="322"/>
    </location>
</feature>
<feature type="transmembrane region" description="Helical" evidence="6">
    <location>
        <begin position="420"/>
        <end position="444"/>
    </location>
</feature>
<evidence type="ECO:0000313" key="8">
    <source>
        <dbReference type="Proteomes" id="UP000279259"/>
    </source>
</evidence>
<dbReference type="EMBL" id="RSCD01000001">
    <property type="protein sequence ID" value="RSH95699.1"/>
    <property type="molecule type" value="Genomic_DNA"/>
</dbReference>
<keyword evidence="3 6" id="KW-0812">Transmembrane</keyword>
<dbReference type="GO" id="GO:0022857">
    <property type="term" value="F:transmembrane transporter activity"/>
    <property type="evidence" value="ECO:0007669"/>
    <property type="project" value="InterPro"/>
</dbReference>
<evidence type="ECO:0000313" key="7">
    <source>
        <dbReference type="EMBL" id="RSH95699.1"/>
    </source>
</evidence>
<sequence length="543" mass="59422">MSDLHRHSINPVGADKADIESIGSDVKAPENVGTTVEAIDADDIARLAEHDHVRKNFKWWELICCCFCMNNVPAVCSLLLYAAFTNGGIPALLYGYILAYTGAFLTALAIAELASVIPTVGGVYHMAIWLAPPRWKGLAGWCVGLINWVGWMFQVSSTCVLAAQGFVSFVQVFNNDYNPDKWVTYLINLGIYLPMLLVNIWGIKWFGRIDTVVTVVQVFGIFAFLVAMLCKAHPLASAYSVFAEVRYSDPVNSLGNTMMLGFLAPVTCASGFDAAAHLAEEVKNPRKMVPRIMLLVVAMGGVCGIVVSLMLGFIASDITVILESSNYYPVVTLVYETLHSKAGAAIYCFIITLVAYNGTQGSLLVASRQLMALSADGCFPRKWRLHEISPRFQLPIISLVVCCLLNMAAGALYLSGSAGWNALNVACVASFNLSYVIVVLLAVWRGRARLPADRAFKIPTSVGNFTDAAGITYQLFSLVVLSFPSNLPFSLDVWNWGIVFELGSILAIWLIFHAWGRKRYEEIDIDKLIAIADQRDAKEGTTH</sequence>
<evidence type="ECO:0000256" key="4">
    <source>
        <dbReference type="ARBA" id="ARBA00022989"/>
    </source>
</evidence>
<feature type="transmembrane region" description="Helical" evidence="6">
    <location>
        <begin position="259"/>
        <end position="280"/>
    </location>
</feature>
<keyword evidence="5 6" id="KW-0472">Membrane</keyword>
<dbReference type="PANTHER" id="PTHR45649">
    <property type="entry name" value="AMINO-ACID PERMEASE BAT1"/>
    <property type="match status" value="1"/>
</dbReference>
<accession>A0A427YX92</accession>
<protein>
    <recommendedName>
        <fullName evidence="9">GABA-specific high-affinity permease</fullName>
    </recommendedName>
</protein>
<dbReference type="STRING" id="1890683.A0A427YX92"/>